<accession>A0A8H3MIQ5</accession>
<dbReference type="EMBL" id="BLAL01000324">
    <property type="protein sequence ID" value="GET03499.1"/>
    <property type="molecule type" value="Genomic_DNA"/>
</dbReference>
<gene>
    <name evidence="1" type="ORF">RCL2_002983900</name>
</gene>
<name>A0A8H3MIQ5_9GLOM</name>
<evidence type="ECO:0000313" key="1">
    <source>
        <dbReference type="EMBL" id="GET03499.1"/>
    </source>
</evidence>
<proteinExistence type="predicted"/>
<sequence>MIYAPCVIIVDFEADNRRYGSHRYSDICPEFSYNLSQTFYNGYSEWINGIDFCSTQFEIFPTLMTIVIWKQCHFFKITKSWQVLKFFRGNSRINVKKIIDELKILGKYSTS</sequence>
<protein>
    <submittedName>
        <fullName evidence="1">Uncharacterized protein</fullName>
    </submittedName>
</protein>
<reference evidence="1" key="1">
    <citation type="submission" date="2019-10" db="EMBL/GenBank/DDBJ databases">
        <title>Conservation and host-specific expression of non-tandemly repeated heterogenous ribosome RNA gene in arbuscular mycorrhizal fungi.</title>
        <authorList>
            <person name="Maeda T."/>
            <person name="Kobayashi Y."/>
            <person name="Nakagawa T."/>
            <person name="Ezawa T."/>
            <person name="Yamaguchi K."/>
            <person name="Bino T."/>
            <person name="Nishimoto Y."/>
            <person name="Shigenobu S."/>
            <person name="Kawaguchi M."/>
        </authorList>
    </citation>
    <scope>NUCLEOTIDE SEQUENCE</scope>
    <source>
        <strain evidence="1">HR1</strain>
    </source>
</reference>
<dbReference type="Proteomes" id="UP000615446">
    <property type="component" value="Unassembled WGS sequence"/>
</dbReference>
<dbReference type="AlphaFoldDB" id="A0A8H3MIQ5"/>
<evidence type="ECO:0000313" key="2">
    <source>
        <dbReference type="Proteomes" id="UP000615446"/>
    </source>
</evidence>
<comment type="caution">
    <text evidence="1">The sequence shown here is derived from an EMBL/GenBank/DDBJ whole genome shotgun (WGS) entry which is preliminary data.</text>
</comment>
<organism evidence="1 2">
    <name type="scientific">Rhizophagus clarus</name>
    <dbReference type="NCBI Taxonomy" id="94130"/>
    <lineage>
        <taxon>Eukaryota</taxon>
        <taxon>Fungi</taxon>
        <taxon>Fungi incertae sedis</taxon>
        <taxon>Mucoromycota</taxon>
        <taxon>Glomeromycotina</taxon>
        <taxon>Glomeromycetes</taxon>
        <taxon>Glomerales</taxon>
        <taxon>Glomeraceae</taxon>
        <taxon>Rhizophagus</taxon>
    </lineage>
</organism>